<name>A0ABT8VGH3_9BACL</name>
<dbReference type="Proteomes" id="UP001168883">
    <property type="component" value="Unassembled WGS sequence"/>
</dbReference>
<feature type="coiled-coil region" evidence="1">
    <location>
        <begin position="224"/>
        <end position="293"/>
    </location>
</feature>
<evidence type="ECO:0000313" key="4">
    <source>
        <dbReference type="Proteomes" id="UP001168883"/>
    </source>
</evidence>
<proteinExistence type="predicted"/>
<keyword evidence="2" id="KW-0472">Membrane</keyword>
<feature type="transmembrane region" description="Helical" evidence="2">
    <location>
        <begin position="12"/>
        <end position="34"/>
    </location>
</feature>
<sequence>MRRLLKLWKEQSGAVSIYLILILVPLFLLCGLLIDVARWKTADKEAENAVKSGVRSTLSAFSPELAAYGLFGTDLTGTKGDEIFKQTVAGNLSGEAEPGQFRFIDQRLEEDSVKVTPIYALSSHTIFKQQILEEMKYRAPMIYTLELTDKFKKTGLDVQLNQASKFAENAVKVEELLEERDHRLDEAWEAFRAIRQKSEVLHPHYDTQLRDLNALSEKIGIHTLDNIRASLQSAQATLKALNDQIKQIDGSIMSLIQGGIGAADSIRQLNQTKNELQLQATEASQKVAELQQLLDDFTKYAALLGLLKGEAVLDDAALSKHKDAFLEAMKLAKKANDDLNAEISKVRQQNGSGQPLKAEDVFNFVHFIDRVELEQWEAGVGAAVAQFSSVRVQLEDNLMFTKQKYSTITTTLNGFKTAVDEWHAKQNKVQTERQNKNKATAAAKREQRAKAQPILDEFRRTIGSCTLVSNVDPYEESYRKLQGDPKTAGSKGFYQSYLEMNQAAGAISPVTTVNLKTPDQAGSSSLKLVSALEGLLTEVRDEFYIDEFAVSKFSYRTLGLEKDAFGRPKTSKELSNPAGHELTNQEIEYLIYGSNTCSGNYSSAYAEMFAVRLAIGTTEALLEPRNEVLAAGSPLLVLLAAVTEGAIRAQADMMKLVQGEQVPLSQKLSGVMTLGYKDYLRLFLLLHSRESVLLSRLQALIELNTKQKLYQMTTYVSGGVSTSYRLWFLPAIMKLVGKSGFSGCEVSGNRCRMTRTADFTY</sequence>
<evidence type="ECO:0000256" key="2">
    <source>
        <dbReference type="SAM" id="Phobius"/>
    </source>
</evidence>
<evidence type="ECO:0008006" key="5">
    <source>
        <dbReference type="Google" id="ProtNLM"/>
    </source>
</evidence>
<reference evidence="3" key="1">
    <citation type="submission" date="2023-07" db="EMBL/GenBank/DDBJ databases">
        <authorList>
            <person name="Aktuganov G."/>
            <person name="Boyko T."/>
            <person name="Delegan Y."/>
            <person name="Galimzianova N."/>
            <person name="Gilvanova E."/>
            <person name="Korobov V."/>
            <person name="Kuzmina L."/>
            <person name="Melentiev A."/>
            <person name="Milman P."/>
            <person name="Ryabova A."/>
            <person name="Stupak E."/>
            <person name="Yasakov T."/>
            <person name="Zharikova N."/>
            <person name="Zhurenko E."/>
        </authorList>
    </citation>
    <scope>NUCLEOTIDE SEQUENCE</scope>
    <source>
        <strain evidence="3">IB-739</strain>
    </source>
</reference>
<evidence type="ECO:0000313" key="3">
    <source>
        <dbReference type="EMBL" id="MDO3680083.1"/>
    </source>
</evidence>
<keyword evidence="1" id="KW-0175">Coiled coil</keyword>
<organism evidence="3 4">
    <name type="scientific">Paenibacillus ehimensis</name>
    <dbReference type="NCBI Taxonomy" id="79264"/>
    <lineage>
        <taxon>Bacteria</taxon>
        <taxon>Bacillati</taxon>
        <taxon>Bacillota</taxon>
        <taxon>Bacilli</taxon>
        <taxon>Bacillales</taxon>
        <taxon>Paenibacillaceae</taxon>
        <taxon>Paenibacillus</taxon>
    </lineage>
</organism>
<comment type="caution">
    <text evidence="3">The sequence shown here is derived from an EMBL/GenBank/DDBJ whole genome shotgun (WGS) entry which is preliminary data.</text>
</comment>
<accession>A0ABT8VGH3</accession>
<protein>
    <recommendedName>
        <fullName evidence="5">Flp pilus-assembly TadG-like N-terminal domain-containing protein</fullName>
    </recommendedName>
</protein>
<feature type="coiled-coil region" evidence="1">
    <location>
        <begin position="322"/>
        <end position="349"/>
    </location>
</feature>
<dbReference type="EMBL" id="JAUMKJ010000035">
    <property type="protein sequence ID" value="MDO3680083.1"/>
    <property type="molecule type" value="Genomic_DNA"/>
</dbReference>
<keyword evidence="2" id="KW-0812">Transmembrane</keyword>
<keyword evidence="4" id="KW-1185">Reference proteome</keyword>
<evidence type="ECO:0000256" key="1">
    <source>
        <dbReference type="SAM" id="Coils"/>
    </source>
</evidence>
<keyword evidence="2" id="KW-1133">Transmembrane helix</keyword>
<dbReference type="RefSeq" id="WP_253947779.1">
    <property type="nucleotide sequence ID" value="NZ_JAUMKJ010000035.1"/>
</dbReference>
<gene>
    <name evidence="3" type="ORF">Q3C12_24020</name>
</gene>